<dbReference type="PANTHER" id="PTHR47618">
    <property type="entry name" value="BIFUNCTIONAL OLIGORIBONUCLEASE AND PAP PHOSPHATASE NRNA"/>
    <property type="match status" value="1"/>
</dbReference>
<dbReference type="eggNOG" id="COG0618">
    <property type="taxonomic scope" value="Bacteria"/>
</dbReference>
<feature type="compositionally biased region" description="Basic and acidic residues" evidence="1">
    <location>
        <begin position="331"/>
        <end position="350"/>
    </location>
</feature>
<dbReference type="KEGG" id="lip:LI0703"/>
<dbReference type="HOGENOM" id="CLU_046377_0_0_7"/>
<dbReference type="Pfam" id="PF01368">
    <property type="entry name" value="DHH"/>
    <property type="match status" value="1"/>
</dbReference>
<evidence type="ECO:0000313" key="3">
    <source>
        <dbReference type="EMBL" id="CAJ54757.1"/>
    </source>
</evidence>
<dbReference type="EMBL" id="AM180252">
    <property type="protein sequence ID" value="CAJ54757.1"/>
    <property type="molecule type" value="Genomic_DNA"/>
</dbReference>
<dbReference type="Gene3D" id="3.90.1640.10">
    <property type="entry name" value="inorganic pyrophosphatase (n-terminal core)"/>
    <property type="match status" value="1"/>
</dbReference>
<dbReference type="OrthoDB" id="5490569at2"/>
<accession>Q1MQH0</accession>
<feature type="domain" description="DDH" evidence="2">
    <location>
        <begin position="28"/>
        <end position="164"/>
    </location>
</feature>
<sequence length="359" mass="41246">MPIYRKVGARLTQMQELFSRNDNWLIIINADPDAIASAMALKRIMSRRTGKVFIARINEITRPDNLTMLRQLYIPLVPWSETLLPFFQKFALVDSQPHHSPIFQDIPFSIVIDHHPILPEFPSKATYSDIRPEYGATSTIFTEYLRSLHIRPGRRLATALQYGIRTDTGTFTRKFTDADIRAYQWLAKHASNTLLIRITRSEYLQDWLKYFTRAFTSLHDCGKGKFAFLGNIENPDILVVVGDFFTKVYGLKWTAICGVYKEQVVIVFRGDESIDLGKFASERFSSLGSAGGHRAMARAEFPLKLVEGKNLEVFIFRKLSERLHSKKKNSKKESENNEELSTKEEHKHPSEPLNTNQTS</sequence>
<dbReference type="RefSeq" id="WP_011526786.1">
    <property type="nucleotide sequence ID" value="NC_008011.1"/>
</dbReference>
<dbReference type="AlphaFoldDB" id="Q1MQH0"/>
<dbReference type="Proteomes" id="UP000002430">
    <property type="component" value="Chromosome"/>
</dbReference>
<name>Q1MQH0_LAWIP</name>
<protein>
    <submittedName>
        <fullName evidence="3">Exopolyphosphatase-related proteins</fullName>
    </submittedName>
</protein>
<proteinExistence type="predicted"/>
<dbReference type="InterPro" id="IPR051319">
    <property type="entry name" value="Oligoribo/pAp-PDE_c-di-AMP_PDE"/>
</dbReference>
<feature type="region of interest" description="Disordered" evidence="1">
    <location>
        <begin position="325"/>
        <end position="359"/>
    </location>
</feature>
<organism evidence="3 4">
    <name type="scientific">Lawsonia intracellularis (strain PHE/MN1-00)</name>
    <dbReference type="NCBI Taxonomy" id="363253"/>
    <lineage>
        <taxon>Bacteria</taxon>
        <taxon>Pseudomonadati</taxon>
        <taxon>Thermodesulfobacteriota</taxon>
        <taxon>Desulfovibrionia</taxon>
        <taxon>Desulfovibrionales</taxon>
        <taxon>Desulfovibrionaceae</taxon>
        <taxon>Lawsonia</taxon>
    </lineage>
</organism>
<dbReference type="InterPro" id="IPR001667">
    <property type="entry name" value="DDH_dom"/>
</dbReference>
<reference evidence="3 4" key="1">
    <citation type="submission" date="2005-11" db="EMBL/GenBank/DDBJ databases">
        <title>The complete genome sequence of Lawsonia intracellularis: the causative agent of proliferative enteropathy.</title>
        <authorList>
            <person name="Kaur K."/>
            <person name="Zhang Q."/>
            <person name="Beckler D."/>
            <person name="Munir S."/>
            <person name="Li L."/>
            <person name="Kinsley K."/>
            <person name="Herron L."/>
            <person name="Peterson A."/>
            <person name="May B."/>
            <person name="Singh S."/>
            <person name="Gebhart C."/>
            <person name="Kapur V."/>
        </authorList>
    </citation>
    <scope>NUCLEOTIDE SEQUENCE [LARGE SCALE GENOMIC DNA]</scope>
    <source>
        <strain evidence="3 4">PHE/MN1-00</strain>
    </source>
</reference>
<evidence type="ECO:0000259" key="2">
    <source>
        <dbReference type="Pfam" id="PF01368"/>
    </source>
</evidence>
<gene>
    <name evidence="3" type="ordered locus">LI0703</name>
</gene>
<dbReference type="SUPFAM" id="SSF64182">
    <property type="entry name" value="DHH phosphoesterases"/>
    <property type="match status" value="1"/>
</dbReference>
<dbReference type="STRING" id="363253.LI0703"/>
<keyword evidence="4" id="KW-1185">Reference proteome</keyword>
<evidence type="ECO:0000313" key="4">
    <source>
        <dbReference type="Proteomes" id="UP000002430"/>
    </source>
</evidence>
<evidence type="ECO:0000256" key="1">
    <source>
        <dbReference type="SAM" id="MobiDB-lite"/>
    </source>
</evidence>
<dbReference type="InterPro" id="IPR038763">
    <property type="entry name" value="DHH_sf"/>
</dbReference>
<dbReference type="PANTHER" id="PTHR47618:SF1">
    <property type="entry name" value="BIFUNCTIONAL OLIGORIBONUCLEASE AND PAP PHOSPHATASE NRNA"/>
    <property type="match status" value="1"/>
</dbReference>